<organism evidence="1 2">
    <name type="scientific">Amorphotheca resinae ATCC 22711</name>
    <dbReference type="NCBI Taxonomy" id="857342"/>
    <lineage>
        <taxon>Eukaryota</taxon>
        <taxon>Fungi</taxon>
        <taxon>Dikarya</taxon>
        <taxon>Ascomycota</taxon>
        <taxon>Pezizomycotina</taxon>
        <taxon>Leotiomycetes</taxon>
        <taxon>Helotiales</taxon>
        <taxon>Amorphothecaceae</taxon>
        <taxon>Amorphotheca</taxon>
    </lineage>
</organism>
<evidence type="ECO:0000313" key="2">
    <source>
        <dbReference type="Proteomes" id="UP000241818"/>
    </source>
</evidence>
<gene>
    <name evidence="1" type="ORF">M430DRAFT_36178</name>
</gene>
<dbReference type="Proteomes" id="UP000241818">
    <property type="component" value="Unassembled WGS sequence"/>
</dbReference>
<proteinExistence type="predicted"/>
<accession>A0A2T3AWD0</accession>
<dbReference type="GeneID" id="36574965"/>
<keyword evidence="2" id="KW-1185">Reference proteome</keyword>
<dbReference type="RefSeq" id="XP_024718962.1">
    <property type="nucleotide sequence ID" value="XM_024866884.1"/>
</dbReference>
<protein>
    <submittedName>
        <fullName evidence="1">Uncharacterized protein</fullName>
    </submittedName>
</protein>
<evidence type="ECO:0000313" key="1">
    <source>
        <dbReference type="EMBL" id="PSS12971.1"/>
    </source>
</evidence>
<dbReference type="AlphaFoldDB" id="A0A2T3AWD0"/>
<dbReference type="InParanoid" id="A0A2T3AWD0"/>
<dbReference type="EMBL" id="KZ679014">
    <property type="protein sequence ID" value="PSS12971.1"/>
    <property type="molecule type" value="Genomic_DNA"/>
</dbReference>
<sequence>MTRCQRVAREGGGFIGVEAKPFRGAKRERRVVGSGLIGHQVARLHYRTVVRDGGTDY</sequence>
<name>A0A2T3AWD0_AMORE</name>
<reference evidence="1 2" key="1">
    <citation type="journal article" date="2018" name="New Phytol.">
        <title>Comparative genomics and transcriptomics depict ericoid mycorrhizal fungi as versatile saprotrophs and plant mutualists.</title>
        <authorList>
            <person name="Martino E."/>
            <person name="Morin E."/>
            <person name="Grelet G.A."/>
            <person name="Kuo A."/>
            <person name="Kohler A."/>
            <person name="Daghino S."/>
            <person name="Barry K.W."/>
            <person name="Cichocki N."/>
            <person name="Clum A."/>
            <person name="Dockter R.B."/>
            <person name="Hainaut M."/>
            <person name="Kuo R.C."/>
            <person name="LaButti K."/>
            <person name="Lindahl B.D."/>
            <person name="Lindquist E.A."/>
            <person name="Lipzen A."/>
            <person name="Khouja H.R."/>
            <person name="Magnuson J."/>
            <person name="Murat C."/>
            <person name="Ohm R.A."/>
            <person name="Singer S.W."/>
            <person name="Spatafora J.W."/>
            <person name="Wang M."/>
            <person name="Veneault-Fourrey C."/>
            <person name="Henrissat B."/>
            <person name="Grigoriev I.V."/>
            <person name="Martin F.M."/>
            <person name="Perotto S."/>
        </authorList>
    </citation>
    <scope>NUCLEOTIDE SEQUENCE [LARGE SCALE GENOMIC DNA]</scope>
    <source>
        <strain evidence="1 2">ATCC 22711</strain>
    </source>
</reference>